<organism evidence="1 2">
    <name type="scientific">Coniosporium uncinatum</name>
    <dbReference type="NCBI Taxonomy" id="93489"/>
    <lineage>
        <taxon>Eukaryota</taxon>
        <taxon>Fungi</taxon>
        <taxon>Dikarya</taxon>
        <taxon>Ascomycota</taxon>
        <taxon>Pezizomycotina</taxon>
        <taxon>Dothideomycetes</taxon>
        <taxon>Dothideomycetes incertae sedis</taxon>
        <taxon>Coniosporium</taxon>
    </lineage>
</organism>
<reference evidence="1" key="1">
    <citation type="submission" date="2024-09" db="EMBL/GenBank/DDBJ databases">
        <title>Black Yeasts Isolated from many extreme environments.</title>
        <authorList>
            <person name="Coleine C."/>
            <person name="Stajich J.E."/>
            <person name="Selbmann L."/>
        </authorList>
    </citation>
    <scope>NUCLEOTIDE SEQUENCE</scope>
    <source>
        <strain evidence="1">CCFEE 5737</strain>
    </source>
</reference>
<evidence type="ECO:0000313" key="1">
    <source>
        <dbReference type="EMBL" id="KAK3063531.1"/>
    </source>
</evidence>
<gene>
    <name evidence="1" type="ORF">LTS18_014792</name>
</gene>
<evidence type="ECO:0000313" key="2">
    <source>
        <dbReference type="Proteomes" id="UP001186974"/>
    </source>
</evidence>
<dbReference type="Proteomes" id="UP001186974">
    <property type="component" value="Unassembled WGS sequence"/>
</dbReference>
<comment type="caution">
    <text evidence="1">The sequence shown here is derived from an EMBL/GenBank/DDBJ whole genome shotgun (WGS) entry which is preliminary data.</text>
</comment>
<proteinExistence type="predicted"/>
<dbReference type="EMBL" id="JAWDJW010006814">
    <property type="protein sequence ID" value="KAK3063531.1"/>
    <property type="molecule type" value="Genomic_DNA"/>
</dbReference>
<sequence length="1136" mass="126348">MPQPADWMSDPPPQNLTSWQQFTRNVDWANTALGPMKDWDSTLRTMAHLVLLDPDPATLVWGDSQTFLYNEAYAPCVGECHPKLQGGTPYEVLGAQTWAPLDKLTREAQATGQTLQYHGRLVPLYRYGFWEETWFDFKYIPVYGEGTECLGIYAVVADKTRENILERRTKTLQTLAGNLASVASKQDLWPAILTGLEGNAYDAPVALVYSVDDSEYPVTPASESPPGAIGVEAGHPFAPRYLELGVDFEDLAAQVRVALQNSNPSLLKTADGSLPAALLKDIDWRGHADPSTSAVIYPLRSASSKVYAFVLIALNPQRPYDEAYQNFIRSIAETVSAPQVQFMLSTEELRQSEHDKEQLSHQLLIRTEQFKKSERRFTQFADRAAIGLSILDTAGRIIFANETWCTMSSQPRESVGATFWEESFIEEDRTRLNQILREIMQGKHAVHFQARLGTSNLATSIGAGGQDEERVRIALCTAYPELDLDGSIKAIVSCATDVTELQRIHNQLEQRSRELEKEKEKYRKFADSAPVGLGIYTSSLDLDYVNGTFCTITGVTKDDLNTLVYEELVYPEDFQGVKDMFAGLYTTTAVSTFQIRVKRKGRFPAQGQEVLSVDCLWVLASCFAEFADDGSVDRIITWITDISIQKAAEEVISKRMDEALQMKKQLEGFIDMTSHEMRNPLSAIVQCTDAISDSLDELRNWLPPLPEDQANLVIAAADAARTIALCATHQKSIVDDILTLSKLNSNLVSICPTETDATATVQQALDMFASEFQAHDIKCHYVIEDSIAQLKAQRFWIDSSRLLQIIINLITNAIKFTKKEPLRSIVVILSVADENPDGHILEKDDGFTYFPSGPADSDLAPLPQTAEGLPGETLYPCFGVQDTGCGMTKEEMGRLFERFTQASVRTYSKYGGSGLEPRGESGQSSHCSNSSTSSVKRRRTPSASTPEPKLFEQSLELLPKSPPEKKQHLSILLVEDNMINQNVMKKVGMLTVCKSPNERQKHPILTSVIQQLVKLGHNVQTASNGLEALRYLQTTRYWIANPNADQAPDLDVTLMDVEMPEMDGLSATRKIREYQRDRAMIGSFPIIAITANARGEQVQQAKEAGMDDVVTKPFKISELMAKIDAFMGRIGDGQDT</sequence>
<accession>A0ACC3D8S7</accession>
<keyword evidence="2" id="KW-1185">Reference proteome</keyword>
<protein>
    <submittedName>
        <fullName evidence="1">Uncharacterized protein</fullName>
    </submittedName>
</protein>
<name>A0ACC3D8S7_9PEZI</name>